<dbReference type="Proteomes" id="UP000250369">
    <property type="component" value="Unassembled WGS sequence"/>
</dbReference>
<accession>A0A329ML76</accession>
<dbReference type="AlphaFoldDB" id="A0A329ML76"/>
<sequence>MSSAMTNEPSIVTKMRMSMEVKGTAYCNYRVLIAETGEGGEGDLQLTVLTKDDTIRPSFLQQIESGVKAISVLP</sequence>
<dbReference type="EMBL" id="QMFB01000009">
    <property type="protein sequence ID" value="RAV20056.1"/>
    <property type="molecule type" value="Genomic_DNA"/>
</dbReference>
<organism evidence="1 2">
    <name type="scientific">Paenibacillus contaminans</name>
    <dbReference type="NCBI Taxonomy" id="450362"/>
    <lineage>
        <taxon>Bacteria</taxon>
        <taxon>Bacillati</taxon>
        <taxon>Bacillota</taxon>
        <taxon>Bacilli</taxon>
        <taxon>Bacillales</taxon>
        <taxon>Paenibacillaceae</taxon>
        <taxon>Paenibacillus</taxon>
    </lineage>
</organism>
<proteinExistence type="predicted"/>
<keyword evidence="2" id="KW-1185">Reference proteome</keyword>
<name>A0A329ML76_9BACL</name>
<gene>
    <name evidence="1" type="ORF">DQG23_16410</name>
</gene>
<reference evidence="1 2" key="1">
    <citation type="journal article" date="2009" name="Int. J. Syst. Evol. Microbiol.">
        <title>Paenibacillus contaminans sp. nov., isolated from a contaminated laboratory plate.</title>
        <authorList>
            <person name="Chou J.H."/>
            <person name="Lee J.H."/>
            <person name="Lin M.C."/>
            <person name="Chang P.S."/>
            <person name="Arun A.B."/>
            <person name="Young C.C."/>
            <person name="Chen W.M."/>
        </authorList>
    </citation>
    <scope>NUCLEOTIDE SEQUENCE [LARGE SCALE GENOMIC DNA]</scope>
    <source>
        <strain evidence="1 2">CKOBP-6</strain>
    </source>
</reference>
<comment type="caution">
    <text evidence="1">The sequence shown here is derived from an EMBL/GenBank/DDBJ whole genome shotgun (WGS) entry which is preliminary data.</text>
</comment>
<evidence type="ECO:0000313" key="1">
    <source>
        <dbReference type="EMBL" id="RAV20056.1"/>
    </source>
</evidence>
<evidence type="ECO:0000313" key="2">
    <source>
        <dbReference type="Proteomes" id="UP000250369"/>
    </source>
</evidence>
<protein>
    <submittedName>
        <fullName evidence="1">Uncharacterized protein</fullName>
    </submittedName>
</protein>